<feature type="transmembrane region" description="Helical" evidence="1">
    <location>
        <begin position="106"/>
        <end position="131"/>
    </location>
</feature>
<evidence type="ECO:0000313" key="2">
    <source>
        <dbReference type="EMBL" id="CAH3119816.1"/>
    </source>
</evidence>
<accession>A0AAU9WNK6</accession>
<name>A0AAU9WNK6_9CNID</name>
<proteinExistence type="predicted"/>
<keyword evidence="1" id="KW-0812">Transmembrane</keyword>
<sequence length="237" mass="26615">MASVLFKSASSFNDFGDVRAPSLDLPTPSRILSLIFCSIPVSFLDRSFKLFELFKVCPAKIIRHVDYGILHRTTKSVESAFADHNFSVNNGRFQAAVQEPFDHFKLFLISAGVIVFVVVILRKVVLCLFILSDEINECLKGCKKSKELYCELLFQKIGGFINGENLQFGKDNIRDGFKRELPVPQGIENGTYAPGDHDYGIVVLVKDDNICVSELNLTKLTRLCKKKGNKIFIIVMV</sequence>
<keyword evidence="1" id="KW-0472">Membrane</keyword>
<keyword evidence="3" id="KW-1185">Reference proteome</keyword>
<evidence type="ECO:0000313" key="3">
    <source>
        <dbReference type="Proteomes" id="UP001159428"/>
    </source>
</evidence>
<gene>
    <name evidence="2" type="ORF">PMEA_00008509</name>
</gene>
<reference evidence="2 3" key="1">
    <citation type="submission" date="2022-05" db="EMBL/GenBank/DDBJ databases">
        <authorList>
            <consortium name="Genoscope - CEA"/>
            <person name="William W."/>
        </authorList>
    </citation>
    <scope>NUCLEOTIDE SEQUENCE [LARGE SCALE GENOMIC DNA]</scope>
</reference>
<dbReference type="Proteomes" id="UP001159428">
    <property type="component" value="Unassembled WGS sequence"/>
</dbReference>
<evidence type="ECO:0000256" key="1">
    <source>
        <dbReference type="SAM" id="Phobius"/>
    </source>
</evidence>
<comment type="caution">
    <text evidence="2">The sequence shown here is derived from an EMBL/GenBank/DDBJ whole genome shotgun (WGS) entry which is preliminary data.</text>
</comment>
<dbReference type="AlphaFoldDB" id="A0AAU9WNK6"/>
<protein>
    <submittedName>
        <fullName evidence="2">Uncharacterized protein</fullName>
    </submittedName>
</protein>
<dbReference type="EMBL" id="CALNXJ010000017">
    <property type="protein sequence ID" value="CAH3119816.1"/>
    <property type="molecule type" value="Genomic_DNA"/>
</dbReference>
<keyword evidence="1" id="KW-1133">Transmembrane helix</keyword>
<organism evidence="2 3">
    <name type="scientific">Pocillopora meandrina</name>
    <dbReference type="NCBI Taxonomy" id="46732"/>
    <lineage>
        <taxon>Eukaryota</taxon>
        <taxon>Metazoa</taxon>
        <taxon>Cnidaria</taxon>
        <taxon>Anthozoa</taxon>
        <taxon>Hexacorallia</taxon>
        <taxon>Scleractinia</taxon>
        <taxon>Astrocoeniina</taxon>
        <taxon>Pocilloporidae</taxon>
        <taxon>Pocillopora</taxon>
    </lineage>
</organism>